<gene>
    <name evidence="2" type="ORF">NIES593_04155</name>
</gene>
<proteinExistence type="predicted"/>
<evidence type="ECO:0000313" key="3">
    <source>
        <dbReference type="Proteomes" id="UP000186868"/>
    </source>
</evidence>
<dbReference type="PANTHER" id="PTHR42188:SF1">
    <property type="entry name" value="23S RRNA-SPECIFIC ENDONUCLEASE VAPC20"/>
    <property type="match status" value="1"/>
</dbReference>
<dbReference type="PANTHER" id="PTHR42188">
    <property type="entry name" value="23S RRNA-SPECIFIC ENDONUCLEASE VAPC20"/>
    <property type="match status" value="1"/>
</dbReference>
<dbReference type="Proteomes" id="UP000186868">
    <property type="component" value="Unassembled WGS sequence"/>
</dbReference>
<dbReference type="InterPro" id="IPR039018">
    <property type="entry name" value="VapC20-like"/>
</dbReference>
<dbReference type="GO" id="GO:0004521">
    <property type="term" value="F:RNA endonuclease activity"/>
    <property type="evidence" value="ECO:0007669"/>
    <property type="project" value="InterPro"/>
</dbReference>
<evidence type="ECO:0000259" key="1">
    <source>
        <dbReference type="Pfam" id="PF01850"/>
    </source>
</evidence>
<dbReference type="STRING" id="1921803.NIES593_04155"/>
<dbReference type="GO" id="GO:0016075">
    <property type="term" value="P:rRNA catabolic process"/>
    <property type="evidence" value="ECO:0007669"/>
    <property type="project" value="TreeGrafter"/>
</dbReference>
<feature type="domain" description="PIN" evidence="1">
    <location>
        <begin position="4"/>
        <end position="126"/>
    </location>
</feature>
<organism evidence="2 3">
    <name type="scientific">Hydrococcus rivularis NIES-593</name>
    <dbReference type="NCBI Taxonomy" id="1921803"/>
    <lineage>
        <taxon>Bacteria</taxon>
        <taxon>Bacillati</taxon>
        <taxon>Cyanobacteriota</taxon>
        <taxon>Cyanophyceae</taxon>
        <taxon>Pleurocapsales</taxon>
        <taxon>Hydrococcaceae</taxon>
        <taxon>Hydrococcus</taxon>
    </lineage>
</organism>
<dbReference type="AlphaFoldDB" id="A0A1U7HPT3"/>
<dbReference type="Pfam" id="PF01850">
    <property type="entry name" value="PIN"/>
    <property type="match status" value="1"/>
</dbReference>
<dbReference type="OrthoDB" id="164456at2"/>
<accession>A0A1U7HPT3</accession>
<dbReference type="SUPFAM" id="SSF88723">
    <property type="entry name" value="PIN domain-like"/>
    <property type="match status" value="1"/>
</dbReference>
<dbReference type="EMBL" id="MRCB01000003">
    <property type="protein sequence ID" value="OKH25544.1"/>
    <property type="molecule type" value="Genomic_DNA"/>
</dbReference>
<reference evidence="2 3" key="1">
    <citation type="submission" date="2016-11" db="EMBL/GenBank/DDBJ databases">
        <title>Draft Genome Sequences of Nine Cyanobacterial Strains from Diverse Habitats.</title>
        <authorList>
            <person name="Zhu T."/>
            <person name="Hou S."/>
            <person name="Lu X."/>
            <person name="Hess W.R."/>
        </authorList>
    </citation>
    <scope>NUCLEOTIDE SEQUENCE [LARGE SCALE GENOMIC DNA]</scope>
    <source>
        <strain evidence="2 3">NIES-593</strain>
    </source>
</reference>
<dbReference type="InterPro" id="IPR002716">
    <property type="entry name" value="PIN_dom"/>
</dbReference>
<dbReference type="Gene3D" id="3.40.50.1010">
    <property type="entry name" value="5'-nuclease"/>
    <property type="match status" value="1"/>
</dbReference>
<name>A0A1U7HPT3_9CYAN</name>
<dbReference type="RefSeq" id="WP_073598388.1">
    <property type="nucleotide sequence ID" value="NZ_MRCB01000003.1"/>
</dbReference>
<sequence>MNAVFVDTLYWIAITNPKDQWHQKAVEIRENYPVIRLVTTEAVLIELLNYFSSYGSRMRQVAVNIVRAILSSADIEVIPHTNELFLSSLALYEQRLDKGYSMVDCISMTVMRERGLTEVLTHDKHFMQEGFKILL</sequence>
<comment type="caution">
    <text evidence="2">The sequence shown here is derived from an EMBL/GenBank/DDBJ whole genome shotgun (WGS) entry which is preliminary data.</text>
</comment>
<dbReference type="InterPro" id="IPR029060">
    <property type="entry name" value="PIN-like_dom_sf"/>
</dbReference>
<keyword evidence="3" id="KW-1185">Reference proteome</keyword>
<evidence type="ECO:0000313" key="2">
    <source>
        <dbReference type="EMBL" id="OKH25544.1"/>
    </source>
</evidence>
<protein>
    <submittedName>
        <fullName evidence="2">Nucleic acid-binding protein</fullName>
    </submittedName>
</protein>